<comment type="caution">
    <text evidence="5">The sequence shown here is derived from an EMBL/GenBank/DDBJ whole genome shotgun (WGS) entry which is preliminary data.</text>
</comment>
<dbReference type="InterPro" id="IPR010982">
    <property type="entry name" value="Lambda_DNA-bd_dom_sf"/>
</dbReference>
<organism evidence="5 6">
    <name type="scientific">Candidatus Borkfalkia excrementigallinarum</name>
    <dbReference type="NCBI Taxonomy" id="2838506"/>
    <lineage>
        <taxon>Bacteria</taxon>
        <taxon>Bacillati</taxon>
        <taxon>Bacillota</taxon>
        <taxon>Clostridia</taxon>
        <taxon>Christensenellales</taxon>
        <taxon>Christensenellaceae</taxon>
        <taxon>Candidatus Borkfalkia</taxon>
    </lineage>
</organism>
<dbReference type="Pfam" id="PF13377">
    <property type="entry name" value="Peripla_BP_3"/>
    <property type="match status" value="1"/>
</dbReference>
<protein>
    <submittedName>
        <fullName evidence="5">LacI family transcriptional regulator</fullName>
    </submittedName>
</protein>
<dbReference type="InterPro" id="IPR000843">
    <property type="entry name" value="HTH_LacI"/>
</dbReference>
<gene>
    <name evidence="5" type="ORF">H9729_07560</name>
</gene>
<accession>A0A9D2CSU2</accession>
<dbReference type="InterPro" id="IPR046335">
    <property type="entry name" value="LacI/GalR-like_sensor"/>
</dbReference>
<dbReference type="GO" id="GO:0003700">
    <property type="term" value="F:DNA-binding transcription factor activity"/>
    <property type="evidence" value="ECO:0007669"/>
    <property type="project" value="TreeGrafter"/>
</dbReference>
<keyword evidence="2" id="KW-0238">DNA-binding</keyword>
<feature type="domain" description="HTH lacI-type" evidence="4">
    <location>
        <begin position="2"/>
        <end position="56"/>
    </location>
</feature>
<dbReference type="GO" id="GO:0000976">
    <property type="term" value="F:transcription cis-regulatory region binding"/>
    <property type="evidence" value="ECO:0007669"/>
    <property type="project" value="TreeGrafter"/>
</dbReference>
<dbReference type="Gene3D" id="1.10.260.40">
    <property type="entry name" value="lambda repressor-like DNA-binding domains"/>
    <property type="match status" value="1"/>
</dbReference>
<dbReference type="EMBL" id="DXCQ01000069">
    <property type="protein sequence ID" value="HIY97530.1"/>
    <property type="molecule type" value="Genomic_DNA"/>
</dbReference>
<dbReference type="Gene3D" id="3.40.50.2300">
    <property type="match status" value="2"/>
</dbReference>
<evidence type="ECO:0000256" key="1">
    <source>
        <dbReference type="ARBA" id="ARBA00023015"/>
    </source>
</evidence>
<dbReference type="SUPFAM" id="SSF53822">
    <property type="entry name" value="Periplasmic binding protein-like I"/>
    <property type="match status" value="1"/>
</dbReference>
<reference evidence="5" key="1">
    <citation type="journal article" date="2021" name="PeerJ">
        <title>Extensive microbial diversity within the chicken gut microbiome revealed by metagenomics and culture.</title>
        <authorList>
            <person name="Gilroy R."/>
            <person name="Ravi A."/>
            <person name="Getino M."/>
            <person name="Pursley I."/>
            <person name="Horton D.L."/>
            <person name="Alikhan N.F."/>
            <person name="Baker D."/>
            <person name="Gharbi K."/>
            <person name="Hall N."/>
            <person name="Watson M."/>
            <person name="Adriaenssens E.M."/>
            <person name="Foster-Nyarko E."/>
            <person name="Jarju S."/>
            <person name="Secka A."/>
            <person name="Antonio M."/>
            <person name="Oren A."/>
            <person name="Chaudhuri R.R."/>
            <person name="La Ragione R."/>
            <person name="Hildebrand F."/>
            <person name="Pallen M.J."/>
        </authorList>
    </citation>
    <scope>NUCLEOTIDE SEQUENCE</scope>
    <source>
        <strain evidence="5">1345</strain>
    </source>
</reference>
<reference evidence="5" key="2">
    <citation type="submission" date="2021-04" db="EMBL/GenBank/DDBJ databases">
        <authorList>
            <person name="Gilroy R."/>
        </authorList>
    </citation>
    <scope>NUCLEOTIDE SEQUENCE</scope>
    <source>
        <strain evidence="5">1345</strain>
    </source>
</reference>
<dbReference type="Proteomes" id="UP000886750">
    <property type="component" value="Unassembled WGS sequence"/>
</dbReference>
<dbReference type="SUPFAM" id="SSF47413">
    <property type="entry name" value="lambda repressor-like DNA-binding domains"/>
    <property type="match status" value="1"/>
</dbReference>
<dbReference type="InterPro" id="IPR028082">
    <property type="entry name" value="Peripla_BP_I"/>
</dbReference>
<dbReference type="CDD" id="cd01392">
    <property type="entry name" value="HTH_LacI"/>
    <property type="match status" value="1"/>
</dbReference>
<keyword evidence="1" id="KW-0805">Transcription regulation</keyword>
<dbReference type="PANTHER" id="PTHR30146:SF109">
    <property type="entry name" value="HTH-TYPE TRANSCRIPTIONAL REGULATOR GALS"/>
    <property type="match status" value="1"/>
</dbReference>
<proteinExistence type="predicted"/>
<evidence type="ECO:0000313" key="6">
    <source>
        <dbReference type="Proteomes" id="UP000886750"/>
    </source>
</evidence>
<name>A0A9D2CSU2_9FIRM</name>
<dbReference type="SMART" id="SM00354">
    <property type="entry name" value="HTH_LACI"/>
    <property type="match status" value="1"/>
</dbReference>
<dbReference type="PROSITE" id="PS50932">
    <property type="entry name" value="HTH_LACI_2"/>
    <property type="match status" value="1"/>
</dbReference>
<dbReference type="AlphaFoldDB" id="A0A9D2CSU2"/>
<evidence type="ECO:0000256" key="3">
    <source>
        <dbReference type="ARBA" id="ARBA00023163"/>
    </source>
</evidence>
<keyword evidence="3" id="KW-0804">Transcription</keyword>
<evidence type="ECO:0000259" key="4">
    <source>
        <dbReference type="PROSITE" id="PS50932"/>
    </source>
</evidence>
<evidence type="ECO:0000256" key="2">
    <source>
        <dbReference type="ARBA" id="ARBA00023125"/>
    </source>
</evidence>
<dbReference type="PANTHER" id="PTHR30146">
    <property type="entry name" value="LACI-RELATED TRANSCRIPTIONAL REPRESSOR"/>
    <property type="match status" value="1"/>
</dbReference>
<dbReference type="CDD" id="cd06267">
    <property type="entry name" value="PBP1_LacI_sugar_binding-like"/>
    <property type="match status" value="1"/>
</dbReference>
<dbReference type="Pfam" id="PF00356">
    <property type="entry name" value="LacI"/>
    <property type="match status" value="1"/>
</dbReference>
<sequence length="336" mass="37291">MVTRREVAERAGVSVATVSNVLNKKGIVQPETEKRVFRAVEELGYVPNETARNLSLGRSNHIGVALNDLTNLYHMEVVNGIEQQASESGFHVTLCNIDHDNCIPGKLEFLNGRRFDVLVNFMTMTFSDRILDMLMSNGTMLVNFPNSNSVQFRLDSEGALEECMAMLHDCGHTRVGYVSTIDSMRWVNDPRGLVYLNNLKKYGFINNTDYVVFNTDYTMSSCHIGYENGKKLFSAHPEITAVFVSNDMAALGVIRALKELGLRCPEDVSVIGYDGIEIGSLLTPSLTTIGCDNVAYGREIAKQVIDGIVNKRDVRGKCFSFPARVIEGESVGPCRR</sequence>
<evidence type="ECO:0000313" key="5">
    <source>
        <dbReference type="EMBL" id="HIY97530.1"/>
    </source>
</evidence>